<dbReference type="OrthoDB" id="26539at2759"/>
<dbReference type="GO" id="GO:0042802">
    <property type="term" value="F:identical protein binding"/>
    <property type="evidence" value="ECO:0007669"/>
    <property type="project" value="InterPro"/>
</dbReference>
<feature type="region of interest" description="Disordered" evidence="14">
    <location>
        <begin position="875"/>
        <end position="926"/>
    </location>
</feature>
<dbReference type="Gene3D" id="1.10.150.50">
    <property type="entry name" value="Transcription Factor, Ets-1"/>
    <property type="match status" value="1"/>
</dbReference>
<comment type="similarity">
    <text evidence="4">Belongs to the SLA1 family.</text>
</comment>
<feature type="region of interest" description="Disordered" evidence="14">
    <location>
        <begin position="145"/>
        <end position="247"/>
    </location>
</feature>
<dbReference type="PROSITE" id="PS50002">
    <property type="entry name" value="SH3"/>
    <property type="match status" value="3"/>
</dbReference>
<keyword evidence="10" id="KW-0967">Endosome</keyword>
<dbReference type="Gene3D" id="2.30.30.40">
    <property type="entry name" value="SH3 Domains"/>
    <property type="match status" value="3"/>
</dbReference>
<evidence type="ECO:0000256" key="2">
    <source>
        <dbReference type="ARBA" id="ARBA00004134"/>
    </source>
</evidence>
<dbReference type="GeneID" id="27717233"/>
<dbReference type="RefSeq" id="XP_016626947.1">
    <property type="nucleotide sequence ID" value="XM_016781976.1"/>
</dbReference>
<feature type="compositionally biased region" description="Basic and acidic residues" evidence="14">
    <location>
        <begin position="459"/>
        <end position="480"/>
    </location>
</feature>
<dbReference type="Proteomes" id="UP000053411">
    <property type="component" value="Unassembled WGS sequence"/>
</dbReference>
<dbReference type="Pfam" id="PF03983">
    <property type="entry name" value="SHD1"/>
    <property type="match status" value="1"/>
</dbReference>
<dbReference type="PANTHER" id="PTHR48125:SF10">
    <property type="entry name" value="OS12G0136300 PROTEIN"/>
    <property type="match status" value="1"/>
</dbReference>
<gene>
    <name evidence="16" type="ORF">Z520_11487</name>
</gene>
<dbReference type="PANTHER" id="PTHR48125">
    <property type="entry name" value="LP07818P1"/>
    <property type="match status" value="1"/>
</dbReference>
<dbReference type="Pfam" id="PF00018">
    <property type="entry name" value="SH3_1"/>
    <property type="match status" value="3"/>
</dbReference>
<keyword evidence="11" id="KW-0009">Actin-binding</keyword>
<evidence type="ECO:0000256" key="12">
    <source>
        <dbReference type="ARBA" id="ARBA00023212"/>
    </source>
</evidence>
<comment type="subcellular location">
    <subcellularLocation>
        <location evidence="3">Cell membrane</location>
        <topology evidence="3">Peripheral membrane protein</topology>
        <orientation evidence="3">Cytoplasmic side</orientation>
    </subcellularLocation>
    <subcellularLocation>
        <location evidence="2">Cytoplasm</location>
        <location evidence="2">Cytoskeleton</location>
        <location evidence="2">Actin patch</location>
    </subcellularLocation>
    <subcellularLocation>
        <location evidence="1">Endosome membrane</location>
        <topology evidence="1">Peripheral membrane protein</topology>
        <orientation evidence="1">Cytoplasmic side</orientation>
    </subcellularLocation>
</comment>
<reference evidence="16 17" key="1">
    <citation type="submission" date="2015-01" db="EMBL/GenBank/DDBJ databases">
        <title>The Genome Sequence of Fonsecaea multimorphosa CBS 102226.</title>
        <authorList>
            <consortium name="The Broad Institute Genomics Platform"/>
            <person name="Cuomo C."/>
            <person name="de Hoog S."/>
            <person name="Gorbushina A."/>
            <person name="Stielow B."/>
            <person name="Teixiera M."/>
            <person name="Abouelleil A."/>
            <person name="Chapman S.B."/>
            <person name="Priest M."/>
            <person name="Young S.K."/>
            <person name="Wortman J."/>
            <person name="Nusbaum C."/>
            <person name="Birren B."/>
        </authorList>
    </citation>
    <scope>NUCLEOTIDE SEQUENCE [LARGE SCALE GENOMIC DNA]</scope>
    <source>
        <strain evidence="16 17">CBS 102226</strain>
    </source>
</reference>
<dbReference type="CDD" id="cd11775">
    <property type="entry name" value="SH3_Sla1p_3"/>
    <property type="match status" value="1"/>
</dbReference>
<dbReference type="InterPro" id="IPR013761">
    <property type="entry name" value="SAM/pointed_sf"/>
</dbReference>
<feature type="compositionally biased region" description="Basic and acidic residues" evidence="14">
    <location>
        <begin position="728"/>
        <end position="738"/>
    </location>
</feature>
<dbReference type="InterPro" id="IPR035821">
    <property type="entry name" value="Sla1_SH3_3"/>
</dbReference>
<feature type="domain" description="SH3" evidence="15">
    <location>
        <begin position="70"/>
        <end position="127"/>
    </location>
</feature>
<feature type="region of interest" description="Disordered" evidence="14">
    <location>
        <begin position="681"/>
        <end position="854"/>
    </location>
</feature>
<evidence type="ECO:0000256" key="14">
    <source>
        <dbReference type="SAM" id="MobiDB-lite"/>
    </source>
</evidence>
<feature type="compositionally biased region" description="Basic and acidic residues" evidence="14">
    <location>
        <begin position="490"/>
        <end position="518"/>
    </location>
</feature>
<feature type="compositionally biased region" description="Low complexity" evidence="14">
    <location>
        <begin position="875"/>
        <end position="893"/>
    </location>
</feature>
<evidence type="ECO:0000256" key="7">
    <source>
        <dbReference type="ARBA" id="ARBA00022490"/>
    </source>
</evidence>
<accession>A0A0D2JQS1</accession>
<keyword evidence="8" id="KW-0254">Endocytosis</keyword>
<dbReference type="GO" id="GO:0006897">
    <property type="term" value="P:endocytosis"/>
    <property type="evidence" value="ECO:0007669"/>
    <property type="project" value="UniProtKB-KW"/>
</dbReference>
<feature type="region of interest" description="Disordered" evidence="14">
    <location>
        <begin position="586"/>
        <end position="606"/>
    </location>
</feature>
<evidence type="ECO:0000256" key="8">
    <source>
        <dbReference type="ARBA" id="ARBA00022583"/>
    </source>
</evidence>
<feature type="region of interest" description="Disordered" evidence="14">
    <location>
        <begin position="1122"/>
        <end position="1160"/>
    </location>
</feature>
<feature type="domain" description="SH3" evidence="15">
    <location>
        <begin position="2"/>
        <end position="69"/>
    </location>
</feature>
<sequence>MGFVAICTAIYDYHPQSAGELEIKEGELLYILEKSTEDDWWKAKKKAAGDDDDEPEGLIPNNYVEDAKPAHTAKALYDYSRQTDEEVSFAEDALLDVYDTSDPDWTLVGVGDDFGFAPANYIEISSSTSTAPAAPLRSPSVRSRAYSNPLAAEPEAPASPASPARSVHSPAANLARVLGGGAPTSPAAARTISSPPPAIPRQQFTPDASDEEEPAPALPRRPTSGSQGPLPSPPYNRAIPQPEDEEGALRSAGGFHLYNISEMVSAMGRRRKMPTTLGINIATGTIMVAPEKSRDGPSQEWTADKMTHYSIEGKHVFIELVKPSKSLDLHAGAKDTAEEIVSALGEIAGAQRAEGLREVMTAASGGGTHKKGKVLYDFPAQGDDEVTVGVGDEVIILDDTKSEEWWNVRRLKNGKEGVVPSSYIEVTGFATIEPPSRSGTKAGLSVVDQNRLEEERLAREAARADRARQDAELARSRSEIPQRGSSLADEQPRRRDRREKDERKKSRSKPDPEKVRTWTDHSGTFKVEAEFLRVTDGKIHLHKVNGVKIAVPVTKMSPEDLDYVEQVIHEPIEEHIPVADLIKMRHRNQEQPNSRSGASVGARAPEQPKAPEYDWFDFFLSAGVGPHQCDRYAQAMIRDSMDESVLPDITPETLRTLGFKEGDILKVMKFLDQKFARTRAPTINGTNGESAQGGLFSGPGGTLHNNTRRGRPEATRSTSDVVDADAFAPKDEEKKPPSDARATPLTQAPPREPVKGGFDDDAWTVKAPSRPRAASQSAPAPAAVIPSPGPKPPTGATKDLSSLLDGPLPAPLQPTPAPAPMPVQQPPPQPQPQPQPAPAPAPVLSPPVQQPQQTGANAAFFSQLNQPPAQLQPQMTAFQQPQQQLNVPRQRPLAPQQSFAGAGLLPPPPRPTSAPQNPQQNQFGLQPLQPQLTGIPRASALQAPPGQSLNDLSQQRLQQQFQQLQLQPQATGFIQPNQSIGQFGLAPQPTGFQQPQQFGQFPQQPYINGNAAGSPFADPRPPFQPQPTGMQFQQSPPTGGINTVLPPALQPQRTGFVSPPPQPQVNGFGSGVPQAGFPQPASLQPQQTAFGQPLQPQATGFGQVPQQNGFGNFQAPPVPPLPPLPQLPTIAPLQPQKTGPAPDVKFGPQAKKLTPQPTGRRANLANASKFSCDWLCLIRGILTRL</sequence>
<keyword evidence="9" id="KW-0677">Repeat</keyword>
<dbReference type="CDD" id="cd11774">
    <property type="entry name" value="SH3_Sla1p_2"/>
    <property type="match status" value="1"/>
</dbReference>
<dbReference type="CDD" id="cd11773">
    <property type="entry name" value="SH3_Sla1p_1"/>
    <property type="match status" value="1"/>
</dbReference>
<evidence type="ECO:0000256" key="10">
    <source>
        <dbReference type="ARBA" id="ARBA00022753"/>
    </source>
</evidence>
<dbReference type="AlphaFoldDB" id="A0A0D2JQS1"/>
<dbReference type="Pfam" id="PF24081">
    <property type="entry name" value="PH_SLA1"/>
    <property type="match status" value="1"/>
</dbReference>
<dbReference type="InterPro" id="IPR056996">
    <property type="entry name" value="PH_SLA1"/>
</dbReference>
<dbReference type="SMART" id="SM00326">
    <property type="entry name" value="SH3"/>
    <property type="match status" value="3"/>
</dbReference>
<evidence type="ECO:0000313" key="16">
    <source>
        <dbReference type="EMBL" id="KIX92824.1"/>
    </source>
</evidence>
<dbReference type="EMBL" id="KN848100">
    <property type="protein sequence ID" value="KIX92824.1"/>
    <property type="molecule type" value="Genomic_DNA"/>
</dbReference>
<evidence type="ECO:0000256" key="4">
    <source>
        <dbReference type="ARBA" id="ARBA00007948"/>
    </source>
</evidence>
<dbReference type="InterPro" id="IPR036028">
    <property type="entry name" value="SH3-like_dom_sf"/>
</dbReference>
<evidence type="ECO:0000256" key="9">
    <source>
        <dbReference type="ARBA" id="ARBA00022737"/>
    </source>
</evidence>
<evidence type="ECO:0000256" key="6">
    <source>
        <dbReference type="ARBA" id="ARBA00022443"/>
    </source>
</evidence>
<dbReference type="SUPFAM" id="SSF50044">
    <property type="entry name" value="SH3-domain"/>
    <property type="match status" value="3"/>
</dbReference>
<dbReference type="InterPro" id="IPR007131">
    <property type="entry name" value="SHD1"/>
</dbReference>
<evidence type="ECO:0000256" key="5">
    <source>
        <dbReference type="ARBA" id="ARBA00020357"/>
    </source>
</evidence>
<evidence type="ECO:0000256" key="11">
    <source>
        <dbReference type="ARBA" id="ARBA00023203"/>
    </source>
</evidence>
<proteinExistence type="inferred from homology"/>
<feature type="compositionally biased region" description="Polar residues" evidence="14">
    <location>
        <begin position="681"/>
        <end position="690"/>
    </location>
</feature>
<evidence type="ECO:0000256" key="13">
    <source>
        <dbReference type="PROSITE-ProRule" id="PRU00192"/>
    </source>
</evidence>
<keyword evidence="7" id="KW-0963">Cytoplasm</keyword>
<evidence type="ECO:0000256" key="1">
    <source>
        <dbReference type="ARBA" id="ARBA00004125"/>
    </source>
</evidence>
<organism evidence="16 17">
    <name type="scientific">Fonsecaea multimorphosa CBS 102226</name>
    <dbReference type="NCBI Taxonomy" id="1442371"/>
    <lineage>
        <taxon>Eukaryota</taxon>
        <taxon>Fungi</taxon>
        <taxon>Dikarya</taxon>
        <taxon>Ascomycota</taxon>
        <taxon>Pezizomycotina</taxon>
        <taxon>Eurotiomycetes</taxon>
        <taxon>Chaetothyriomycetidae</taxon>
        <taxon>Chaetothyriales</taxon>
        <taxon>Herpotrichiellaceae</taxon>
        <taxon>Fonsecaea</taxon>
    </lineage>
</organism>
<protein>
    <recommendedName>
        <fullName evidence="5">Actin cytoskeleton-regulatory complex protein SLA1</fullName>
    </recommendedName>
</protein>
<dbReference type="GO" id="GO:0003779">
    <property type="term" value="F:actin binding"/>
    <property type="evidence" value="ECO:0007669"/>
    <property type="project" value="UniProtKB-KW"/>
</dbReference>
<dbReference type="VEuPathDB" id="FungiDB:Z520_11487"/>
<keyword evidence="12" id="KW-0206">Cytoskeleton</keyword>
<dbReference type="GO" id="GO:0030674">
    <property type="term" value="F:protein-macromolecule adaptor activity"/>
    <property type="evidence" value="ECO:0007669"/>
    <property type="project" value="InterPro"/>
</dbReference>
<dbReference type="GO" id="GO:0030479">
    <property type="term" value="C:actin cortical patch"/>
    <property type="evidence" value="ECO:0007669"/>
    <property type="project" value="UniProtKB-SubCell"/>
</dbReference>
<dbReference type="InterPro" id="IPR001452">
    <property type="entry name" value="SH3_domain"/>
</dbReference>
<feature type="compositionally biased region" description="Low complexity" evidence="14">
    <location>
        <begin position="147"/>
        <end position="172"/>
    </location>
</feature>
<dbReference type="GO" id="GO:0043130">
    <property type="term" value="F:ubiquitin binding"/>
    <property type="evidence" value="ECO:0007669"/>
    <property type="project" value="InterPro"/>
</dbReference>
<feature type="domain" description="SH3" evidence="15">
    <location>
        <begin position="367"/>
        <end position="429"/>
    </location>
</feature>
<evidence type="ECO:0000259" key="15">
    <source>
        <dbReference type="PROSITE" id="PS50002"/>
    </source>
</evidence>
<feature type="compositionally biased region" description="Low complexity" evidence="14">
    <location>
        <begin position="767"/>
        <end position="786"/>
    </location>
</feature>
<feature type="compositionally biased region" description="Low complexity" evidence="14">
    <location>
        <begin position="1127"/>
        <end position="1136"/>
    </location>
</feature>
<name>A0A0D2JQS1_9EURO</name>
<dbReference type="GO" id="GO:0005886">
    <property type="term" value="C:plasma membrane"/>
    <property type="evidence" value="ECO:0007669"/>
    <property type="project" value="UniProtKB-SubCell"/>
</dbReference>
<feature type="compositionally biased region" description="Pro residues" evidence="14">
    <location>
        <begin position="808"/>
        <end position="849"/>
    </location>
</feature>
<dbReference type="Gene3D" id="2.30.30.700">
    <property type="entry name" value="SLA1 homology domain 1"/>
    <property type="match status" value="1"/>
</dbReference>
<dbReference type="PRINTS" id="PR01217">
    <property type="entry name" value="PRICHEXTENSN"/>
</dbReference>
<keyword evidence="17" id="KW-1185">Reference proteome</keyword>
<dbReference type="PRINTS" id="PR00452">
    <property type="entry name" value="SH3DOMAIN"/>
</dbReference>
<keyword evidence="6 13" id="KW-0728">SH3 domain</keyword>
<dbReference type="GO" id="GO:0010008">
    <property type="term" value="C:endosome membrane"/>
    <property type="evidence" value="ECO:0007669"/>
    <property type="project" value="UniProtKB-SubCell"/>
</dbReference>
<feature type="region of interest" description="Disordered" evidence="14">
    <location>
        <begin position="459"/>
        <end position="518"/>
    </location>
</feature>
<evidence type="ECO:0000256" key="3">
    <source>
        <dbReference type="ARBA" id="ARBA00004413"/>
    </source>
</evidence>
<dbReference type="InterPro" id="IPR035800">
    <property type="entry name" value="Sla1_SH3_1"/>
</dbReference>
<evidence type="ECO:0000313" key="17">
    <source>
        <dbReference type="Proteomes" id="UP000053411"/>
    </source>
</evidence>
<dbReference type="STRING" id="1442371.A0A0D2JQS1"/>